<dbReference type="EMBL" id="JAUZQC010000009">
    <property type="protein sequence ID" value="KAK5865344.1"/>
    <property type="molecule type" value="Genomic_DNA"/>
</dbReference>
<gene>
    <name evidence="3" type="ORF">PBY51_019624</name>
</gene>
<reference evidence="3 4" key="2">
    <citation type="journal article" date="2023" name="Mol. Biol. Evol.">
        <title>Genomics of Secondarily Temperate Adaptation in the Only Non-Antarctic Icefish.</title>
        <authorList>
            <person name="Rivera-Colon A.G."/>
            <person name="Rayamajhi N."/>
            <person name="Minhas B.F."/>
            <person name="Madrigal G."/>
            <person name="Bilyk K.T."/>
            <person name="Yoon V."/>
            <person name="Hune M."/>
            <person name="Gregory S."/>
            <person name="Cheng C.H.C."/>
            <person name="Catchen J.M."/>
        </authorList>
    </citation>
    <scope>NUCLEOTIDE SEQUENCE [LARGE SCALE GENOMIC DNA]</scope>
    <source>
        <strain evidence="3">JMC-PN-2008</strain>
    </source>
</reference>
<feature type="transmembrane region" description="Helical" evidence="2">
    <location>
        <begin position="6"/>
        <end position="24"/>
    </location>
</feature>
<keyword evidence="2" id="KW-0472">Membrane</keyword>
<evidence type="ECO:0000256" key="2">
    <source>
        <dbReference type="SAM" id="Phobius"/>
    </source>
</evidence>
<feature type="region of interest" description="Disordered" evidence="1">
    <location>
        <begin position="31"/>
        <end position="71"/>
    </location>
</feature>
<keyword evidence="2" id="KW-0812">Transmembrane</keyword>
<evidence type="ECO:0000313" key="3">
    <source>
        <dbReference type="EMBL" id="KAK5865344.1"/>
    </source>
</evidence>
<comment type="caution">
    <text evidence="3">The sequence shown here is derived from an EMBL/GenBank/DDBJ whole genome shotgun (WGS) entry which is preliminary data.</text>
</comment>
<sequence>MMVNIIRTTLGVLILIPVFLLSLWKRKNKAVRSSTGAHTPEEIELDSVPEYEDVSHTAAQTEDPEEQEDMV</sequence>
<accession>A0AAN7XR49</accession>
<feature type="compositionally biased region" description="Acidic residues" evidence="1">
    <location>
        <begin position="42"/>
        <end position="52"/>
    </location>
</feature>
<evidence type="ECO:0000313" key="4">
    <source>
        <dbReference type="Proteomes" id="UP001346869"/>
    </source>
</evidence>
<proteinExistence type="predicted"/>
<dbReference type="Proteomes" id="UP001346869">
    <property type="component" value="Unassembled WGS sequence"/>
</dbReference>
<protein>
    <submittedName>
        <fullName evidence="3">Uncharacterized protein</fullName>
    </submittedName>
</protein>
<keyword evidence="4" id="KW-1185">Reference proteome</keyword>
<organism evidence="3 4">
    <name type="scientific">Eleginops maclovinus</name>
    <name type="common">Patagonian blennie</name>
    <name type="synonym">Eleginus maclovinus</name>
    <dbReference type="NCBI Taxonomy" id="56733"/>
    <lineage>
        <taxon>Eukaryota</taxon>
        <taxon>Metazoa</taxon>
        <taxon>Chordata</taxon>
        <taxon>Craniata</taxon>
        <taxon>Vertebrata</taxon>
        <taxon>Euteleostomi</taxon>
        <taxon>Actinopterygii</taxon>
        <taxon>Neopterygii</taxon>
        <taxon>Teleostei</taxon>
        <taxon>Neoteleostei</taxon>
        <taxon>Acanthomorphata</taxon>
        <taxon>Eupercaria</taxon>
        <taxon>Perciformes</taxon>
        <taxon>Notothenioidei</taxon>
        <taxon>Eleginopidae</taxon>
        <taxon>Eleginops</taxon>
    </lineage>
</organism>
<name>A0AAN7XR49_ELEMC</name>
<reference evidence="3 4" key="1">
    <citation type="journal article" date="2023" name="Genes (Basel)">
        <title>Chromosome-Level Genome Assembly and Circadian Gene Repertoire of the Patagonia Blennie Eleginops maclovinus-The Closest Ancestral Proxy of Antarctic Cryonotothenioids.</title>
        <authorList>
            <person name="Cheng C.C."/>
            <person name="Rivera-Colon A.G."/>
            <person name="Minhas B.F."/>
            <person name="Wilson L."/>
            <person name="Rayamajhi N."/>
            <person name="Vargas-Chacoff L."/>
            <person name="Catchen J.M."/>
        </authorList>
    </citation>
    <scope>NUCLEOTIDE SEQUENCE [LARGE SCALE GENOMIC DNA]</scope>
    <source>
        <strain evidence="3">JMC-PN-2008</strain>
    </source>
</reference>
<keyword evidence="2" id="KW-1133">Transmembrane helix</keyword>
<dbReference type="AlphaFoldDB" id="A0AAN7XR49"/>
<evidence type="ECO:0000256" key="1">
    <source>
        <dbReference type="SAM" id="MobiDB-lite"/>
    </source>
</evidence>
<feature type="compositionally biased region" description="Acidic residues" evidence="1">
    <location>
        <begin position="62"/>
        <end position="71"/>
    </location>
</feature>